<comment type="caution">
    <text evidence="2">The sequence shown here is derived from an EMBL/GenBank/DDBJ whole genome shotgun (WGS) entry which is preliminary data.</text>
</comment>
<evidence type="ECO:0000256" key="1">
    <source>
        <dbReference type="SAM" id="MobiDB-lite"/>
    </source>
</evidence>
<dbReference type="Proteomes" id="UP000887013">
    <property type="component" value="Unassembled WGS sequence"/>
</dbReference>
<dbReference type="EMBL" id="BMAW01054425">
    <property type="protein sequence ID" value="GFS96288.1"/>
    <property type="molecule type" value="Genomic_DNA"/>
</dbReference>
<gene>
    <name evidence="2" type="ORF">NPIL_247941</name>
</gene>
<evidence type="ECO:0000313" key="3">
    <source>
        <dbReference type="Proteomes" id="UP000887013"/>
    </source>
</evidence>
<feature type="region of interest" description="Disordered" evidence="1">
    <location>
        <begin position="69"/>
        <end position="89"/>
    </location>
</feature>
<protein>
    <submittedName>
        <fullName evidence="2">Uncharacterized protein</fullName>
    </submittedName>
</protein>
<name>A0A8X6N6H8_NEPPI</name>
<reference evidence="2" key="1">
    <citation type="submission" date="2020-08" db="EMBL/GenBank/DDBJ databases">
        <title>Multicomponent nature underlies the extraordinary mechanical properties of spider dragline silk.</title>
        <authorList>
            <person name="Kono N."/>
            <person name="Nakamura H."/>
            <person name="Mori M."/>
            <person name="Yoshida Y."/>
            <person name="Ohtoshi R."/>
            <person name="Malay A.D."/>
            <person name="Moran D.A.P."/>
            <person name="Tomita M."/>
            <person name="Numata K."/>
            <person name="Arakawa K."/>
        </authorList>
    </citation>
    <scope>NUCLEOTIDE SEQUENCE</scope>
</reference>
<dbReference type="AlphaFoldDB" id="A0A8X6N6H8"/>
<sequence>MLASVRIVNEAPPYSHLALHEERTTHSIGEGSRPRFPTVDCDRSTESLKFHQPDVRNDAKSDIKQLRYRFPVPKNRNPGDKTHPSKSVE</sequence>
<evidence type="ECO:0000313" key="2">
    <source>
        <dbReference type="EMBL" id="GFS96288.1"/>
    </source>
</evidence>
<feature type="compositionally biased region" description="Basic and acidic residues" evidence="1">
    <location>
        <begin position="77"/>
        <end position="89"/>
    </location>
</feature>
<proteinExistence type="predicted"/>
<accession>A0A8X6N6H8</accession>
<keyword evidence="3" id="KW-1185">Reference proteome</keyword>
<organism evidence="2 3">
    <name type="scientific">Nephila pilipes</name>
    <name type="common">Giant wood spider</name>
    <name type="synonym">Nephila maculata</name>
    <dbReference type="NCBI Taxonomy" id="299642"/>
    <lineage>
        <taxon>Eukaryota</taxon>
        <taxon>Metazoa</taxon>
        <taxon>Ecdysozoa</taxon>
        <taxon>Arthropoda</taxon>
        <taxon>Chelicerata</taxon>
        <taxon>Arachnida</taxon>
        <taxon>Araneae</taxon>
        <taxon>Araneomorphae</taxon>
        <taxon>Entelegynae</taxon>
        <taxon>Araneoidea</taxon>
        <taxon>Nephilidae</taxon>
        <taxon>Nephila</taxon>
    </lineage>
</organism>